<protein>
    <submittedName>
        <fullName evidence="3">Uncharacterized protein</fullName>
    </submittedName>
</protein>
<evidence type="ECO:0000256" key="1">
    <source>
        <dbReference type="ARBA" id="ARBA00022691"/>
    </source>
</evidence>
<dbReference type="EMBL" id="AGBW02008912">
    <property type="protein sequence ID" value="OWR52196.1"/>
    <property type="molecule type" value="Genomic_DNA"/>
</dbReference>
<dbReference type="CDD" id="cd09281">
    <property type="entry name" value="UPF0066"/>
    <property type="match status" value="1"/>
</dbReference>
<dbReference type="AlphaFoldDB" id="A0A212FEL9"/>
<dbReference type="FunCoup" id="A0A212FEL9">
    <property type="interactions" value="520"/>
</dbReference>
<proteinExistence type="inferred from homology"/>
<evidence type="ECO:0000313" key="3">
    <source>
        <dbReference type="EMBL" id="OWR52196.1"/>
    </source>
</evidence>
<dbReference type="SUPFAM" id="SSF118196">
    <property type="entry name" value="YaeB-like"/>
    <property type="match status" value="1"/>
</dbReference>
<comment type="caution">
    <text evidence="3">The sequence shown here is derived from an EMBL/GenBank/DDBJ whole genome shotgun (WGS) entry which is preliminary data.</text>
</comment>
<organism evidence="3 4">
    <name type="scientific">Danaus plexippus plexippus</name>
    <dbReference type="NCBI Taxonomy" id="278856"/>
    <lineage>
        <taxon>Eukaryota</taxon>
        <taxon>Metazoa</taxon>
        <taxon>Ecdysozoa</taxon>
        <taxon>Arthropoda</taxon>
        <taxon>Hexapoda</taxon>
        <taxon>Insecta</taxon>
        <taxon>Pterygota</taxon>
        <taxon>Neoptera</taxon>
        <taxon>Endopterygota</taxon>
        <taxon>Lepidoptera</taxon>
        <taxon>Glossata</taxon>
        <taxon>Ditrysia</taxon>
        <taxon>Papilionoidea</taxon>
        <taxon>Nymphalidae</taxon>
        <taxon>Danainae</taxon>
        <taxon>Danaini</taxon>
        <taxon>Danaina</taxon>
        <taxon>Danaus</taxon>
        <taxon>Danaus</taxon>
    </lineage>
</organism>
<dbReference type="PANTHER" id="PTHR12818">
    <property type="entry name" value="TRNA (ADENINE(37)-N6)-METHYLTRANSFERASE"/>
    <property type="match status" value="1"/>
</dbReference>
<dbReference type="KEGG" id="dpl:KGM_202374"/>
<sequence length="386" mass="43182">MTENIEFYQNQIALARTEIKNLRQRISALKHEHQKEISHIKSTLSSLRCSKCAEEATTVVNNDTRDGGTSTDSQIKYKPIGYIETSFNNKRGVPRQTSVMTNSVGVITIDTNVFTNPEHALSGLEEFSHIWIIYHFHMTESNSTPAKVSPPRLVGEKKGVFSTRSPHRPCPIGLSLVKIHSIQGNKIHFYGVDMVNGTPVLDIKPYIPQYDYPISEAQERPPTEGIDLAGLNLNVSSLNVTTEYGDELPGDLLTPLTPSENLDDVLSIQRGEPDGQERYTAQASNLNQADVRVASWITNTRNRYQVAFTDEALMRIENLIGSRADSFKANIESLLSEDPRSVYVKTKYKDHEYNCVLEDLSITCVFDETTSVCTIIAVKSADELQN</sequence>
<gene>
    <name evidence="3" type="ORF">KGM_202374</name>
</gene>
<evidence type="ECO:0000256" key="2">
    <source>
        <dbReference type="ARBA" id="ARBA00033753"/>
    </source>
</evidence>
<dbReference type="InterPro" id="IPR036413">
    <property type="entry name" value="YaeB-like_sf"/>
</dbReference>
<evidence type="ECO:0000313" key="4">
    <source>
        <dbReference type="Proteomes" id="UP000007151"/>
    </source>
</evidence>
<comment type="similarity">
    <text evidence="2">Belongs to the tRNA methyltransferase O family.</text>
</comment>
<dbReference type="InterPro" id="IPR023370">
    <property type="entry name" value="TrmO-like_N"/>
</dbReference>
<dbReference type="InterPro" id="IPR036414">
    <property type="entry name" value="YaeB_N_sf"/>
</dbReference>
<accession>A0A212FEL9</accession>
<dbReference type="InterPro" id="IPR040372">
    <property type="entry name" value="YaeB-like"/>
</dbReference>
<dbReference type="OrthoDB" id="4882at2759"/>
<dbReference type="Proteomes" id="UP000007151">
    <property type="component" value="Unassembled WGS sequence"/>
</dbReference>
<dbReference type="NCBIfam" id="TIGR00104">
    <property type="entry name" value="tRNA_TsaA"/>
    <property type="match status" value="1"/>
</dbReference>
<reference evidence="3 4" key="1">
    <citation type="journal article" date="2011" name="Cell">
        <title>The monarch butterfly genome yields insights into long-distance migration.</title>
        <authorList>
            <person name="Zhan S."/>
            <person name="Merlin C."/>
            <person name="Boore J.L."/>
            <person name="Reppert S.M."/>
        </authorList>
    </citation>
    <scope>NUCLEOTIDE SEQUENCE [LARGE SCALE GENOMIC DNA]</scope>
    <source>
        <strain evidence="3">F-2</strain>
    </source>
</reference>
<dbReference type="eggNOG" id="KOG2942">
    <property type="taxonomic scope" value="Eukaryota"/>
</dbReference>
<dbReference type="Gene3D" id="3.30.2310.10">
    <property type="entry name" value="YaeB-like"/>
    <property type="match status" value="1"/>
</dbReference>
<keyword evidence="1" id="KW-0949">S-adenosyl-L-methionine</keyword>
<dbReference type="PROSITE" id="PS51668">
    <property type="entry name" value="TSAA_2"/>
    <property type="match status" value="1"/>
</dbReference>
<dbReference type="PANTHER" id="PTHR12818:SF0">
    <property type="entry name" value="TRNA (ADENINE(37)-N6)-METHYLTRANSFERASE"/>
    <property type="match status" value="1"/>
</dbReference>
<dbReference type="STRING" id="278856.A0A212FEL9"/>
<dbReference type="Gene3D" id="2.40.30.70">
    <property type="entry name" value="YaeB-like"/>
    <property type="match status" value="1"/>
</dbReference>
<name>A0A212FEL9_DANPL</name>
<dbReference type="Pfam" id="PF01980">
    <property type="entry name" value="TrmO_N"/>
    <property type="match status" value="1"/>
</dbReference>
<keyword evidence="4" id="KW-1185">Reference proteome</keyword>